<feature type="modified residue" description="S-(2-succinyl)cysteine" evidence="1">
    <location>
        <position position="91"/>
    </location>
</feature>
<feature type="binding site" evidence="1">
    <location>
        <position position="26"/>
    </location>
    <ligand>
        <name>substrate</name>
    </ligand>
</feature>
<comment type="miscellaneous">
    <text evidence="1">Reaction is initiated by nucleophilic attack of cysteine at the double bond, yielding a covalent succinylcysteine-like intermediate.</text>
</comment>
<gene>
    <name evidence="1" type="primary">maiA</name>
    <name evidence="2" type="ORF">SAMN05216207_11054</name>
</gene>
<dbReference type="PANTHER" id="PTHR40267">
    <property type="entry name" value="BLR3294 PROTEIN"/>
    <property type="match status" value="1"/>
</dbReference>
<dbReference type="Proteomes" id="UP000199614">
    <property type="component" value="Unassembled WGS sequence"/>
</dbReference>
<sequence>MTDHPADTSTAPAALSRIGLIVPSSNTTMETELPELFRRQTEATGHRYTFHSARAAMKQVTPDELQAMVRRAGECATTVSDAAVDVIAYACLVAVMAQGPGAHKESEQVIADAARQNGHPAEVVSSAGALVRTLRAFGWSRVAIVTPYMAPLTRMVKKYLEGEGIEVLDAVALEVPDNLAVGRLDPAQLPEIARALRQEGADAIVLSACVQMPSLPAVQQVEDELGLPVITAATATAYEVLTRLGHTPAIADAGRLLARSRPGWWWKSGFFRRG</sequence>
<comment type="catalytic activity">
    <reaction evidence="1">
        <text>maleate = fumarate</text>
        <dbReference type="Rhea" id="RHEA:13169"/>
        <dbReference type="ChEBI" id="CHEBI:29806"/>
        <dbReference type="ChEBI" id="CHEBI:30780"/>
        <dbReference type="EC" id="5.2.1.1"/>
    </reaction>
</comment>
<evidence type="ECO:0000313" key="2">
    <source>
        <dbReference type="EMBL" id="SFO60326.1"/>
    </source>
</evidence>
<dbReference type="Gene3D" id="3.40.50.12500">
    <property type="match status" value="1"/>
</dbReference>
<dbReference type="EC" id="5.2.1.1" evidence="1"/>
<name>A0A1I5IJE2_PSUAM</name>
<dbReference type="STRING" id="260086.SAMN05216207_11054"/>
<dbReference type="EMBL" id="FOUY01000105">
    <property type="protein sequence ID" value="SFO60326.1"/>
    <property type="molecule type" value="Genomic_DNA"/>
</dbReference>
<keyword evidence="3" id="KW-1185">Reference proteome</keyword>
<comment type="function">
    <text evidence="1">Catalyzes cis-trans isomerization of the C2-C3 double bond in maleate to yield fumarate.</text>
</comment>
<accession>A0A1I5IJE2</accession>
<dbReference type="HAMAP" id="MF_00943">
    <property type="entry name" value="Maleate_isomerase"/>
    <property type="match status" value="1"/>
</dbReference>
<organism evidence="2 3">
    <name type="scientific">Pseudonocardia ammonioxydans</name>
    <dbReference type="NCBI Taxonomy" id="260086"/>
    <lineage>
        <taxon>Bacteria</taxon>
        <taxon>Bacillati</taxon>
        <taxon>Actinomycetota</taxon>
        <taxon>Actinomycetes</taxon>
        <taxon>Pseudonocardiales</taxon>
        <taxon>Pseudonocardiaceae</taxon>
        <taxon>Pseudonocardia</taxon>
    </lineage>
</organism>
<dbReference type="OrthoDB" id="483160at2"/>
<dbReference type="InterPro" id="IPR053714">
    <property type="entry name" value="Iso_Racemase_Enz_sf"/>
</dbReference>
<comment type="subunit">
    <text evidence="1">Homodimer.</text>
</comment>
<dbReference type="InterPro" id="IPR028615">
    <property type="entry name" value="Maleate_isomerase"/>
</dbReference>
<dbReference type="PANTHER" id="PTHR40267:SF1">
    <property type="entry name" value="BLR3294 PROTEIN"/>
    <property type="match status" value="1"/>
</dbReference>
<dbReference type="AlphaFoldDB" id="A0A1I5IJE2"/>
<comment type="similarity">
    <text evidence="1">Belongs to the maleate isomerase family.</text>
</comment>
<dbReference type="GO" id="GO:0050076">
    <property type="term" value="F:maleate isomerase activity"/>
    <property type="evidence" value="ECO:0007669"/>
    <property type="project" value="UniProtKB-UniRule"/>
</dbReference>
<keyword evidence="1 2" id="KW-0413">Isomerase</keyword>
<dbReference type="InterPro" id="IPR026286">
    <property type="entry name" value="MaiA/AMDase"/>
</dbReference>
<evidence type="ECO:0000256" key="1">
    <source>
        <dbReference type="HAMAP-Rule" id="MF_00943"/>
    </source>
</evidence>
<dbReference type="Pfam" id="PF17645">
    <property type="entry name" value="Amdase"/>
    <property type="match status" value="1"/>
</dbReference>
<feature type="active site" description="Nucleophile" evidence="1">
    <location>
        <position position="91"/>
    </location>
</feature>
<proteinExistence type="inferred from homology"/>
<feature type="binding site" evidence="1">
    <location>
        <position position="178"/>
    </location>
    <ligand>
        <name>substrate</name>
    </ligand>
</feature>
<dbReference type="PIRSF" id="PIRSF015736">
    <property type="entry name" value="MI"/>
    <property type="match status" value="1"/>
</dbReference>
<feature type="binding site" evidence="1">
    <location>
        <begin position="91"/>
        <end position="93"/>
    </location>
    <ligand>
        <name>substrate</name>
    </ligand>
</feature>
<protein>
    <recommendedName>
        <fullName evidence="1">Maleate isomerase</fullName>
        <ecNumber evidence="1">5.2.1.1</ecNumber>
    </recommendedName>
    <alternativeName>
        <fullName evidence="1">Maleate cis-trans isomerase</fullName>
    </alternativeName>
</protein>
<feature type="binding site" evidence="1">
    <location>
        <position position="148"/>
    </location>
    <ligand>
        <name>substrate</name>
    </ligand>
</feature>
<evidence type="ECO:0000313" key="3">
    <source>
        <dbReference type="Proteomes" id="UP000199614"/>
    </source>
</evidence>
<dbReference type="RefSeq" id="WP_093357362.1">
    <property type="nucleotide sequence ID" value="NZ_FOUY01000105.1"/>
</dbReference>
<feature type="binding site" evidence="1">
    <location>
        <begin position="210"/>
        <end position="211"/>
    </location>
    <ligand>
        <name>substrate</name>
    </ligand>
</feature>
<reference evidence="2 3" key="1">
    <citation type="submission" date="2016-10" db="EMBL/GenBank/DDBJ databases">
        <authorList>
            <person name="de Groot N.N."/>
        </authorList>
    </citation>
    <scope>NUCLEOTIDE SEQUENCE [LARGE SCALE GENOMIC DNA]</scope>
    <source>
        <strain evidence="2 3">CGMCC 4.1877</strain>
    </source>
</reference>
<feature type="active site" description="Proton donor" evidence="1">
    <location>
        <position position="209"/>
    </location>
</feature>